<protein>
    <recommendedName>
        <fullName evidence="4">DUF3185 family protein</fullName>
    </recommendedName>
</protein>
<dbReference type="AlphaFoldDB" id="A0A3Q8RQ62"/>
<dbReference type="KEGG" id="tsig:D6T69_01045"/>
<organism evidence="2 3">
    <name type="scientific">Tenacibaculum singaporense</name>
    <dbReference type="NCBI Taxonomy" id="2358479"/>
    <lineage>
        <taxon>Bacteria</taxon>
        <taxon>Pseudomonadati</taxon>
        <taxon>Bacteroidota</taxon>
        <taxon>Flavobacteriia</taxon>
        <taxon>Flavobacteriales</taxon>
        <taxon>Flavobacteriaceae</taxon>
        <taxon>Tenacibaculum</taxon>
    </lineage>
</organism>
<dbReference type="EMBL" id="CP032548">
    <property type="protein sequence ID" value="AZJ34188.1"/>
    <property type="molecule type" value="Genomic_DNA"/>
</dbReference>
<reference evidence="2 3" key="1">
    <citation type="submission" date="2018-09" db="EMBL/GenBank/DDBJ databases">
        <title>Insights into the microbiota of Asian seabass (Lates calcarifer) with tenacibaculosis symptoms and description of sp. nov. Tenacibaculum singaporense.</title>
        <authorList>
            <person name="Miyake S."/>
            <person name="Soh M."/>
            <person name="Azman M.N."/>
            <person name="Ngoh S.Y."/>
            <person name="Orban L."/>
        </authorList>
    </citation>
    <scope>NUCLEOTIDE SEQUENCE [LARGE SCALE GENOMIC DNA]</scope>
    <source>
        <strain evidence="2 3">DSM 106434</strain>
    </source>
</reference>
<name>A0A3Q8RQ62_9FLAO</name>
<keyword evidence="3" id="KW-1185">Reference proteome</keyword>
<evidence type="ECO:0008006" key="4">
    <source>
        <dbReference type="Google" id="ProtNLM"/>
    </source>
</evidence>
<dbReference type="RefSeq" id="WP_125066039.1">
    <property type="nucleotide sequence ID" value="NZ_CP032548.1"/>
</dbReference>
<evidence type="ECO:0000256" key="1">
    <source>
        <dbReference type="SAM" id="Phobius"/>
    </source>
</evidence>
<keyword evidence="1" id="KW-0472">Membrane</keyword>
<feature type="transmembrane region" description="Helical" evidence="1">
    <location>
        <begin position="45"/>
        <end position="64"/>
    </location>
</feature>
<sequence>MSKTYRSMLLIAGIVILAYGVYTLFQPETQVSVGSLDLVKAQDNTGSYITIAIGIIAIGLSLFMNKK</sequence>
<evidence type="ECO:0000313" key="2">
    <source>
        <dbReference type="EMBL" id="AZJ34188.1"/>
    </source>
</evidence>
<gene>
    <name evidence="2" type="ORF">D6T69_01045</name>
</gene>
<accession>A0A3Q8RQ62</accession>
<feature type="transmembrane region" description="Helical" evidence="1">
    <location>
        <begin position="7"/>
        <end position="25"/>
    </location>
</feature>
<keyword evidence="1" id="KW-1133">Transmembrane helix</keyword>
<proteinExistence type="predicted"/>
<keyword evidence="1" id="KW-0812">Transmembrane</keyword>
<evidence type="ECO:0000313" key="3">
    <source>
        <dbReference type="Proteomes" id="UP000274593"/>
    </source>
</evidence>
<dbReference type="Proteomes" id="UP000274593">
    <property type="component" value="Chromosome"/>
</dbReference>